<comment type="caution">
    <text evidence="2">The sequence shown here is derived from an EMBL/GenBank/DDBJ whole genome shotgun (WGS) entry which is preliminary data.</text>
</comment>
<evidence type="ECO:0000313" key="2">
    <source>
        <dbReference type="EMBL" id="TNN39344.1"/>
    </source>
</evidence>
<feature type="region of interest" description="Disordered" evidence="1">
    <location>
        <begin position="1"/>
        <end position="27"/>
    </location>
</feature>
<dbReference type="AlphaFoldDB" id="A0A4Z2FF29"/>
<dbReference type="EMBL" id="SRLO01001288">
    <property type="protein sequence ID" value="TNN39344.1"/>
    <property type="molecule type" value="Genomic_DNA"/>
</dbReference>
<accession>A0A4Z2FF29</accession>
<dbReference type="Proteomes" id="UP000314294">
    <property type="component" value="Unassembled WGS sequence"/>
</dbReference>
<name>A0A4Z2FF29_9TELE</name>
<sequence length="74" mass="8316">MKRHFWDTAGMTEHVRDQQHGHTGTSRPNAACLLQLQSPSVHGEEARLTMWQKTLMTASRSAHHAQNGLCFSFG</sequence>
<keyword evidence="3" id="KW-1185">Reference proteome</keyword>
<organism evidence="2 3">
    <name type="scientific">Liparis tanakae</name>
    <name type="common">Tanaka's snailfish</name>
    <dbReference type="NCBI Taxonomy" id="230148"/>
    <lineage>
        <taxon>Eukaryota</taxon>
        <taxon>Metazoa</taxon>
        <taxon>Chordata</taxon>
        <taxon>Craniata</taxon>
        <taxon>Vertebrata</taxon>
        <taxon>Euteleostomi</taxon>
        <taxon>Actinopterygii</taxon>
        <taxon>Neopterygii</taxon>
        <taxon>Teleostei</taxon>
        <taxon>Neoteleostei</taxon>
        <taxon>Acanthomorphata</taxon>
        <taxon>Eupercaria</taxon>
        <taxon>Perciformes</taxon>
        <taxon>Cottioidei</taxon>
        <taxon>Cottales</taxon>
        <taxon>Liparidae</taxon>
        <taxon>Liparis</taxon>
    </lineage>
</organism>
<reference evidence="2 3" key="1">
    <citation type="submission" date="2019-03" db="EMBL/GenBank/DDBJ databases">
        <title>First draft genome of Liparis tanakae, snailfish: a comprehensive survey of snailfish specific genes.</title>
        <authorList>
            <person name="Kim W."/>
            <person name="Song I."/>
            <person name="Jeong J.-H."/>
            <person name="Kim D."/>
            <person name="Kim S."/>
            <person name="Ryu S."/>
            <person name="Song J.Y."/>
            <person name="Lee S.K."/>
        </authorList>
    </citation>
    <scope>NUCLEOTIDE SEQUENCE [LARGE SCALE GENOMIC DNA]</scope>
    <source>
        <tissue evidence="2">Muscle</tissue>
    </source>
</reference>
<evidence type="ECO:0000313" key="3">
    <source>
        <dbReference type="Proteomes" id="UP000314294"/>
    </source>
</evidence>
<gene>
    <name evidence="2" type="ORF">EYF80_050492</name>
</gene>
<protein>
    <submittedName>
        <fullName evidence="2">Uncharacterized protein</fullName>
    </submittedName>
</protein>
<evidence type="ECO:0000256" key="1">
    <source>
        <dbReference type="SAM" id="MobiDB-lite"/>
    </source>
</evidence>
<proteinExistence type="predicted"/>